<reference evidence="12" key="1">
    <citation type="submission" date="2025-08" db="UniProtKB">
        <authorList>
            <consortium name="Ensembl"/>
        </authorList>
    </citation>
    <scope>IDENTIFICATION</scope>
</reference>
<evidence type="ECO:0000259" key="11">
    <source>
        <dbReference type="PROSITE" id="PS50011"/>
    </source>
</evidence>
<keyword evidence="6" id="KW-0418">Kinase</keyword>
<dbReference type="Ensembl" id="ENSSANT00000082252.1">
    <property type="protein sequence ID" value="ENSSANP00000077372.1"/>
    <property type="gene ID" value="ENSSANG00000038550.1"/>
</dbReference>
<sequence>DIVCTVKDNDHQEAPSSSPEVYTSAEDQQMEDDEPQDQDSPVTLSAGVNASHLPRQLDCNEITRIEGEFTVKIQNHICWKYAIGRKMGEGGFGSVFEGTRCEDGLLVAVKFAAKMENVPYISLVSRLLPLEVALTIMANQGPSCCQIIELLDWQDNPDQYIMFLERPSPCVNMHLFWQYHGNLFSEELARHFMWQVIDAAAVCCSRGVFHRDINMPNLLVNTETLEVKMIDFGYGDLLKSSSYNTYSGTAMYCPPEYFEKGEYHGKEATVWSLGVLLFAMIASLFPNSGDIGLMDADVWFHSGFSDGVKFIAAKKDN</sequence>
<evidence type="ECO:0000256" key="2">
    <source>
        <dbReference type="ARBA" id="ARBA00012513"/>
    </source>
</evidence>
<evidence type="ECO:0000256" key="9">
    <source>
        <dbReference type="ARBA" id="ARBA00048679"/>
    </source>
</evidence>
<evidence type="ECO:0000313" key="12">
    <source>
        <dbReference type="Ensembl" id="ENSSANP00000077372.1"/>
    </source>
</evidence>
<gene>
    <name evidence="12" type="primary">LOC107674063</name>
</gene>
<dbReference type="PROSITE" id="PS50011">
    <property type="entry name" value="PROTEIN_KINASE_DOM"/>
    <property type="match status" value="1"/>
</dbReference>
<proteinExistence type="inferred from homology"/>
<evidence type="ECO:0000256" key="1">
    <source>
        <dbReference type="ARBA" id="ARBA00005505"/>
    </source>
</evidence>
<evidence type="ECO:0000256" key="5">
    <source>
        <dbReference type="ARBA" id="ARBA00022741"/>
    </source>
</evidence>
<comment type="similarity">
    <text evidence="1">Belongs to the protein kinase superfamily. CAMK Ser/Thr protein kinase family. PIM subfamily.</text>
</comment>
<dbReference type="PANTHER" id="PTHR22984:SF11">
    <property type="entry name" value="AURORA KINASE-RELATED"/>
    <property type="match status" value="1"/>
</dbReference>
<dbReference type="GO" id="GO:0004674">
    <property type="term" value="F:protein serine/threonine kinase activity"/>
    <property type="evidence" value="ECO:0007669"/>
    <property type="project" value="UniProtKB-KW"/>
</dbReference>
<dbReference type="GO" id="GO:0005737">
    <property type="term" value="C:cytoplasm"/>
    <property type="evidence" value="ECO:0007669"/>
    <property type="project" value="TreeGrafter"/>
</dbReference>
<comment type="catalytic activity">
    <reaction evidence="8">
        <text>L-threonyl-[protein] + ATP = O-phospho-L-threonyl-[protein] + ADP + H(+)</text>
        <dbReference type="Rhea" id="RHEA:46608"/>
        <dbReference type="Rhea" id="RHEA-COMP:11060"/>
        <dbReference type="Rhea" id="RHEA-COMP:11605"/>
        <dbReference type="ChEBI" id="CHEBI:15378"/>
        <dbReference type="ChEBI" id="CHEBI:30013"/>
        <dbReference type="ChEBI" id="CHEBI:30616"/>
        <dbReference type="ChEBI" id="CHEBI:61977"/>
        <dbReference type="ChEBI" id="CHEBI:456216"/>
        <dbReference type="EC" id="2.7.11.1"/>
    </reaction>
</comment>
<keyword evidence="4" id="KW-0808">Transferase</keyword>
<evidence type="ECO:0000256" key="7">
    <source>
        <dbReference type="ARBA" id="ARBA00022840"/>
    </source>
</evidence>
<dbReference type="Gene3D" id="1.10.510.10">
    <property type="entry name" value="Transferase(Phosphotransferase) domain 1"/>
    <property type="match status" value="1"/>
</dbReference>
<reference evidence="12" key="2">
    <citation type="submission" date="2025-09" db="UniProtKB">
        <authorList>
            <consortium name="Ensembl"/>
        </authorList>
    </citation>
    <scope>IDENTIFICATION</scope>
</reference>
<dbReference type="SMART" id="SM00220">
    <property type="entry name" value="S_TKc"/>
    <property type="match status" value="1"/>
</dbReference>
<dbReference type="InterPro" id="IPR051138">
    <property type="entry name" value="PIM_Ser/Thr_kinase"/>
</dbReference>
<evidence type="ECO:0000256" key="4">
    <source>
        <dbReference type="ARBA" id="ARBA00022679"/>
    </source>
</evidence>
<dbReference type="EC" id="2.7.11.1" evidence="2"/>
<keyword evidence="5" id="KW-0547">Nucleotide-binding</keyword>
<dbReference type="Gene3D" id="3.30.200.20">
    <property type="entry name" value="Phosphorylase Kinase, domain 1"/>
    <property type="match status" value="1"/>
</dbReference>
<keyword evidence="3" id="KW-0723">Serine/threonine-protein kinase</keyword>
<dbReference type="FunFam" id="3.30.200.20:FF:000246">
    <property type="entry name" value="Pim proto-oncogene, serine/threonine kinase,-related 152"/>
    <property type="match status" value="1"/>
</dbReference>
<dbReference type="SUPFAM" id="SSF56112">
    <property type="entry name" value="Protein kinase-like (PK-like)"/>
    <property type="match status" value="1"/>
</dbReference>
<dbReference type="GO" id="GO:0005524">
    <property type="term" value="F:ATP binding"/>
    <property type="evidence" value="ECO:0007669"/>
    <property type="project" value="UniProtKB-KW"/>
</dbReference>
<protein>
    <recommendedName>
        <fullName evidence="2">non-specific serine/threonine protein kinase</fullName>
        <ecNumber evidence="2">2.7.11.1</ecNumber>
    </recommendedName>
</protein>
<feature type="region of interest" description="Disordered" evidence="10">
    <location>
        <begin position="1"/>
        <end position="47"/>
    </location>
</feature>
<evidence type="ECO:0000256" key="8">
    <source>
        <dbReference type="ARBA" id="ARBA00047899"/>
    </source>
</evidence>
<dbReference type="PANTHER" id="PTHR22984">
    <property type="entry name" value="SERINE/THREONINE-PROTEIN KINASE PIM"/>
    <property type="match status" value="1"/>
</dbReference>
<keyword evidence="13" id="KW-1185">Reference proteome</keyword>
<evidence type="ECO:0000256" key="6">
    <source>
        <dbReference type="ARBA" id="ARBA00022777"/>
    </source>
</evidence>
<dbReference type="AlphaFoldDB" id="A0A671R2N6"/>
<evidence type="ECO:0000256" key="3">
    <source>
        <dbReference type="ARBA" id="ARBA00022527"/>
    </source>
</evidence>
<dbReference type="GO" id="GO:0043066">
    <property type="term" value="P:negative regulation of apoptotic process"/>
    <property type="evidence" value="ECO:0007669"/>
    <property type="project" value="TreeGrafter"/>
</dbReference>
<accession>A0A671R2N6</accession>
<dbReference type="GO" id="GO:0007346">
    <property type="term" value="P:regulation of mitotic cell cycle"/>
    <property type="evidence" value="ECO:0007669"/>
    <property type="project" value="TreeGrafter"/>
</dbReference>
<evidence type="ECO:0000313" key="13">
    <source>
        <dbReference type="Proteomes" id="UP000472260"/>
    </source>
</evidence>
<name>A0A671R2N6_9TELE</name>
<dbReference type="Proteomes" id="UP000472260">
    <property type="component" value="Unassembled WGS sequence"/>
</dbReference>
<dbReference type="InterPro" id="IPR011009">
    <property type="entry name" value="Kinase-like_dom_sf"/>
</dbReference>
<dbReference type="Pfam" id="PF00069">
    <property type="entry name" value="Pkinase"/>
    <property type="match status" value="1"/>
</dbReference>
<dbReference type="InterPro" id="IPR000719">
    <property type="entry name" value="Prot_kinase_dom"/>
</dbReference>
<organism evidence="12 13">
    <name type="scientific">Sinocyclocheilus anshuiensis</name>
    <dbReference type="NCBI Taxonomy" id="1608454"/>
    <lineage>
        <taxon>Eukaryota</taxon>
        <taxon>Metazoa</taxon>
        <taxon>Chordata</taxon>
        <taxon>Craniata</taxon>
        <taxon>Vertebrata</taxon>
        <taxon>Euteleostomi</taxon>
        <taxon>Actinopterygii</taxon>
        <taxon>Neopterygii</taxon>
        <taxon>Teleostei</taxon>
        <taxon>Ostariophysi</taxon>
        <taxon>Cypriniformes</taxon>
        <taxon>Cyprinidae</taxon>
        <taxon>Cyprininae</taxon>
        <taxon>Sinocyclocheilus</taxon>
    </lineage>
</organism>
<evidence type="ECO:0000256" key="10">
    <source>
        <dbReference type="SAM" id="MobiDB-lite"/>
    </source>
</evidence>
<feature type="compositionally biased region" description="Acidic residues" evidence="10">
    <location>
        <begin position="28"/>
        <end position="37"/>
    </location>
</feature>
<comment type="catalytic activity">
    <reaction evidence="9">
        <text>L-seryl-[protein] + ATP = O-phospho-L-seryl-[protein] + ADP + H(+)</text>
        <dbReference type="Rhea" id="RHEA:17989"/>
        <dbReference type="Rhea" id="RHEA-COMP:9863"/>
        <dbReference type="Rhea" id="RHEA-COMP:11604"/>
        <dbReference type="ChEBI" id="CHEBI:15378"/>
        <dbReference type="ChEBI" id="CHEBI:29999"/>
        <dbReference type="ChEBI" id="CHEBI:30616"/>
        <dbReference type="ChEBI" id="CHEBI:83421"/>
        <dbReference type="ChEBI" id="CHEBI:456216"/>
        <dbReference type="EC" id="2.7.11.1"/>
    </reaction>
</comment>
<keyword evidence="7" id="KW-0067">ATP-binding</keyword>
<feature type="domain" description="Protein kinase" evidence="11">
    <location>
        <begin position="81"/>
        <end position="317"/>
    </location>
</feature>